<dbReference type="Gene3D" id="1.25.40.10">
    <property type="entry name" value="Tetratricopeptide repeat domain"/>
    <property type="match status" value="3"/>
</dbReference>
<proteinExistence type="predicted"/>
<keyword evidence="1" id="KW-0677">Repeat</keyword>
<keyword evidence="4" id="KW-1185">Reference proteome</keyword>
<dbReference type="Proteomes" id="UP000008311">
    <property type="component" value="Unassembled WGS sequence"/>
</dbReference>
<feature type="repeat" description="PPR" evidence="2">
    <location>
        <begin position="364"/>
        <end position="394"/>
    </location>
</feature>
<dbReference type="PROSITE" id="PS51375">
    <property type="entry name" value="PPR"/>
    <property type="match status" value="5"/>
</dbReference>
<dbReference type="GO" id="GO:0009451">
    <property type="term" value="P:RNA modification"/>
    <property type="evidence" value="ECO:0000318"/>
    <property type="project" value="GO_Central"/>
</dbReference>
<dbReference type="EMBL" id="EQ973893">
    <property type="protein sequence ID" value="EEF39892.1"/>
    <property type="molecule type" value="Genomic_DNA"/>
</dbReference>
<feature type="repeat" description="PPR" evidence="2">
    <location>
        <begin position="395"/>
        <end position="429"/>
    </location>
</feature>
<gene>
    <name evidence="3" type="ORF">RCOM_0835640</name>
</gene>
<name>B9S8T1_RICCO</name>
<reference evidence="4" key="1">
    <citation type="journal article" date="2010" name="Nat. Biotechnol.">
        <title>Draft genome sequence of the oilseed species Ricinus communis.</title>
        <authorList>
            <person name="Chan A.P."/>
            <person name="Crabtree J."/>
            <person name="Zhao Q."/>
            <person name="Lorenzi H."/>
            <person name="Orvis J."/>
            <person name="Puiu D."/>
            <person name="Melake-Berhan A."/>
            <person name="Jones K.M."/>
            <person name="Redman J."/>
            <person name="Chen G."/>
            <person name="Cahoon E.B."/>
            <person name="Gedil M."/>
            <person name="Stanke M."/>
            <person name="Haas B.J."/>
            <person name="Wortman J.R."/>
            <person name="Fraser-Liggett C.M."/>
            <person name="Ravel J."/>
            <person name="Rabinowicz P.D."/>
        </authorList>
    </citation>
    <scope>NUCLEOTIDE SEQUENCE [LARGE SCALE GENOMIC DNA]</scope>
    <source>
        <strain evidence="4">cv. Hale</strain>
    </source>
</reference>
<dbReference type="PANTHER" id="PTHR47926:SF347">
    <property type="entry name" value="PENTATRICOPEPTIDE REPEAT-CONTAINING PROTEIN"/>
    <property type="match status" value="1"/>
</dbReference>
<dbReference type="FunFam" id="1.25.40.10:FF:000144">
    <property type="entry name" value="Pentatricopeptide repeat-containing protein, mitochondrial"/>
    <property type="match status" value="1"/>
</dbReference>
<dbReference type="NCBIfam" id="TIGR00756">
    <property type="entry name" value="PPR"/>
    <property type="match status" value="4"/>
</dbReference>
<accession>B9S8T1</accession>
<evidence type="ECO:0000313" key="4">
    <source>
        <dbReference type="Proteomes" id="UP000008311"/>
    </source>
</evidence>
<dbReference type="InterPro" id="IPR011990">
    <property type="entry name" value="TPR-like_helical_dom_sf"/>
</dbReference>
<dbReference type="eggNOG" id="KOG4197">
    <property type="taxonomic scope" value="Eukaryota"/>
</dbReference>
<dbReference type="FunFam" id="1.25.40.10:FF:000196">
    <property type="entry name" value="Pentatricopeptide repeat-containing protein At4g14850"/>
    <property type="match status" value="1"/>
</dbReference>
<dbReference type="FunCoup" id="B9S8T1">
    <property type="interactions" value="523"/>
</dbReference>
<dbReference type="PANTHER" id="PTHR47926">
    <property type="entry name" value="PENTATRICOPEPTIDE REPEAT-CONTAINING PROTEIN"/>
    <property type="match status" value="1"/>
</dbReference>
<evidence type="ECO:0000256" key="1">
    <source>
        <dbReference type="ARBA" id="ARBA00022737"/>
    </source>
</evidence>
<dbReference type="Pfam" id="PF13041">
    <property type="entry name" value="PPR_2"/>
    <property type="match status" value="2"/>
</dbReference>
<dbReference type="GO" id="GO:0003723">
    <property type="term" value="F:RNA binding"/>
    <property type="evidence" value="ECO:0007669"/>
    <property type="project" value="InterPro"/>
</dbReference>
<protein>
    <submittedName>
        <fullName evidence="3">Pentatricopeptide repeat-containing protein, putative</fullName>
    </submittedName>
</protein>
<feature type="repeat" description="PPR" evidence="2">
    <location>
        <begin position="193"/>
        <end position="227"/>
    </location>
</feature>
<dbReference type="Pfam" id="PF01535">
    <property type="entry name" value="PPR"/>
    <property type="match status" value="3"/>
</dbReference>
<dbReference type="InParanoid" id="B9S8T1"/>
<feature type="repeat" description="PPR" evidence="2">
    <location>
        <begin position="91"/>
        <end position="125"/>
    </location>
</feature>
<feature type="repeat" description="PPR" evidence="2">
    <location>
        <begin position="294"/>
        <end position="328"/>
    </location>
</feature>
<sequence length="476" mass="52812">MNLARTSSWRQGFDFRSKHHDPTHNFVVPRFHSLICLLKLCKRTSEISQVHGFMIKTGIDQDPFATSKLLASSIQDLKYAASIFNHTQNPNLFMYNTLLRGFSIGDNPKQAFAVFKNLRAQRIELDQFSFITILKASARELAVKAGQGIHGIVARSGYLMFVNVKNTLLHLYSVCGLIGDAQKLFDEFSQLNDLVSWNALMGAYLHVSQPAMTIEVYGQMFRYGFIMSVATSLSVLSAFADLGDPTGGETIHACCIKIGFCSNLNVVTALIEMYAKTGRIDSGRRIFDGIVEKDVILWNCMIDKYAKVGLLEQAIALLQLMKLEGVRANSSSLAGLLAACAASGSIKLGWRLSDYVEAEELEVDAVLGTALVDMFGKCGFLDKAIQVFERMESKDVKSWTAMILGYGVHGQARNAVALFYRMEKEGFIPNEVTFLGVLSACSHGGLVVEAMKCFERMVQISWKDGKDYEGNWTQLN</sequence>
<organism evidence="3 4">
    <name type="scientific">Ricinus communis</name>
    <name type="common">Castor bean</name>
    <dbReference type="NCBI Taxonomy" id="3988"/>
    <lineage>
        <taxon>Eukaryota</taxon>
        <taxon>Viridiplantae</taxon>
        <taxon>Streptophyta</taxon>
        <taxon>Embryophyta</taxon>
        <taxon>Tracheophyta</taxon>
        <taxon>Spermatophyta</taxon>
        <taxon>Magnoliopsida</taxon>
        <taxon>eudicotyledons</taxon>
        <taxon>Gunneridae</taxon>
        <taxon>Pentapetalae</taxon>
        <taxon>rosids</taxon>
        <taxon>fabids</taxon>
        <taxon>Malpighiales</taxon>
        <taxon>Euphorbiaceae</taxon>
        <taxon>Acalyphoideae</taxon>
        <taxon>Acalypheae</taxon>
        <taxon>Ricinus</taxon>
    </lineage>
</organism>
<evidence type="ECO:0000256" key="2">
    <source>
        <dbReference type="PROSITE-ProRule" id="PRU00708"/>
    </source>
</evidence>
<dbReference type="InterPro" id="IPR046960">
    <property type="entry name" value="PPR_At4g14850-like_plant"/>
</dbReference>
<evidence type="ECO:0000313" key="3">
    <source>
        <dbReference type="EMBL" id="EEF39892.1"/>
    </source>
</evidence>
<dbReference type="InterPro" id="IPR002885">
    <property type="entry name" value="PPR_rpt"/>
</dbReference>
<dbReference type="AlphaFoldDB" id="B9S8T1"/>